<gene>
    <name evidence="3" type="ORF">SAMN06296028_10787</name>
</gene>
<dbReference type="Proteomes" id="UP000192929">
    <property type="component" value="Unassembled WGS sequence"/>
</dbReference>
<dbReference type="Pfam" id="PF13245">
    <property type="entry name" value="AAA_19"/>
    <property type="match status" value="1"/>
</dbReference>
<evidence type="ECO:0000259" key="2">
    <source>
        <dbReference type="Pfam" id="PF13538"/>
    </source>
</evidence>
<keyword evidence="3" id="KW-0067">ATP-binding</keyword>
<evidence type="ECO:0000259" key="1">
    <source>
        <dbReference type="Pfam" id="PF08378"/>
    </source>
</evidence>
<dbReference type="Pfam" id="PF13538">
    <property type="entry name" value="UvrD_C_2"/>
    <property type="match status" value="1"/>
</dbReference>
<keyword evidence="3" id="KW-0347">Helicase</keyword>
<proteinExistence type="predicted"/>
<dbReference type="GO" id="GO:0005524">
    <property type="term" value="F:ATP binding"/>
    <property type="evidence" value="ECO:0007669"/>
    <property type="project" value="InterPro"/>
</dbReference>
<dbReference type="InterPro" id="IPR000212">
    <property type="entry name" value="DNA_helicase_UvrD/REP"/>
</dbReference>
<dbReference type="SUPFAM" id="SSF52540">
    <property type="entry name" value="P-loop containing nucleoside triphosphate hydrolases"/>
    <property type="match status" value="1"/>
</dbReference>
<keyword evidence="4" id="KW-1185">Reference proteome</keyword>
<protein>
    <submittedName>
        <fullName evidence="3">UvrD-like helicase C-terminal domain-containing protein</fullName>
    </submittedName>
</protein>
<dbReference type="PANTHER" id="PTHR11070:SF2">
    <property type="entry name" value="ATP-DEPENDENT DNA HELICASE SRS2"/>
    <property type="match status" value="1"/>
</dbReference>
<dbReference type="GO" id="GO:0043138">
    <property type="term" value="F:3'-5' DNA helicase activity"/>
    <property type="evidence" value="ECO:0007669"/>
    <property type="project" value="TreeGrafter"/>
</dbReference>
<accession>A0A1X7D0N5</accession>
<sequence length="569" mass="62543">MARMIPVYCAESAPPGEKAVFSALRDVAGAEHWTVLHSLGIAQHERQVEGEADFVIVAPDAGLLVIEVKSHLSVARSSDGAWRLGQDPPTVRGPFQQAQEAMHSIRDYLLSKRVELRDVPILHAVWFTGVRARATLPDSPEWHSWQVLDSSDLPSAVRAVERVMREGAQHLASTIKYFGFGGFGPDQANAERIVATLRPRFEVVMTAGDRRQAREGQLAQFVEEQYRALDSAADNRGVLFTGPAGTGKTFLAAESAQREVAQGRTGRLLCFNRLLGHSLGEKLSDIVGLRVGTLHKEMLRLADMSGPPANADSDFWKRVLPELALEGLAEQSAEEVGDFLIVDEIQDIATDTYLDFLDLLVKGGLRNGRVLMFGDFERQAIYGSDRAREVLRSRAPHLASFRLSENCRNLPRIGYQVNLLGHLAPGFREFRRSDDGIDPTIIKYVRGEDQAAILRKIVGDLRDEGFDLTEIVVLSPLADSSVAASTSDPWLRQVLSPADRSKPIKGRLRYATIHSFKGLDAPAVVVTDLDDSGGPNFDALVYVGLTRATDRLTALVETKTLRRLIGGEA</sequence>
<keyword evidence="3" id="KW-0378">Hydrolase</keyword>
<dbReference type="Pfam" id="PF08378">
    <property type="entry name" value="NERD"/>
    <property type="match status" value="1"/>
</dbReference>
<reference evidence="4" key="1">
    <citation type="submission" date="2017-04" db="EMBL/GenBank/DDBJ databases">
        <authorList>
            <person name="Varghese N."/>
            <person name="Submissions S."/>
        </authorList>
    </citation>
    <scope>NUCLEOTIDE SEQUENCE [LARGE SCALE GENOMIC DNA]</scope>
    <source>
        <strain evidence="4">NIO-1021</strain>
    </source>
</reference>
<dbReference type="AlphaFoldDB" id="A0A1X7D0N5"/>
<organism evidence="3 4">
    <name type="scientific">Kocuria marina subsp. indica</name>
    <dbReference type="NCBI Taxonomy" id="1049583"/>
    <lineage>
        <taxon>Bacteria</taxon>
        <taxon>Bacillati</taxon>
        <taxon>Actinomycetota</taxon>
        <taxon>Actinomycetes</taxon>
        <taxon>Micrococcales</taxon>
        <taxon>Micrococcaceae</taxon>
        <taxon>Kocuria</taxon>
    </lineage>
</organism>
<name>A0A1X7D0N5_9MICC</name>
<evidence type="ECO:0000313" key="3">
    <source>
        <dbReference type="EMBL" id="SMF06492.1"/>
    </source>
</evidence>
<dbReference type="EMBL" id="FXAC01000007">
    <property type="protein sequence ID" value="SMF06492.1"/>
    <property type="molecule type" value="Genomic_DNA"/>
</dbReference>
<feature type="domain" description="UvrD-like helicase C-terminal" evidence="2">
    <location>
        <begin position="512"/>
        <end position="552"/>
    </location>
</feature>
<evidence type="ECO:0000313" key="4">
    <source>
        <dbReference type="Proteomes" id="UP000192929"/>
    </source>
</evidence>
<dbReference type="GO" id="GO:0000725">
    <property type="term" value="P:recombinational repair"/>
    <property type="evidence" value="ECO:0007669"/>
    <property type="project" value="TreeGrafter"/>
</dbReference>
<feature type="domain" description="NERD" evidence="1">
    <location>
        <begin position="16"/>
        <end position="127"/>
    </location>
</feature>
<dbReference type="InterPro" id="IPR011528">
    <property type="entry name" value="NERD"/>
</dbReference>
<dbReference type="InterPro" id="IPR027417">
    <property type="entry name" value="P-loop_NTPase"/>
</dbReference>
<dbReference type="Gene3D" id="3.40.50.300">
    <property type="entry name" value="P-loop containing nucleotide triphosphate hydrolases"/>
    <property type="match status" value="2"/>
</dbReference>
<dbReference type="GO" id="GO:0003677">
    <property type="term" value="F:DNA binding"/>
    <property type="evidence" value="ECO:0007669"/>
    <property type="project" value="InterPro"/>
</dbReference>
<keyword evidence="3" id="KW-0547">Nucleotide-binding</keyword>
<dbReference type="InterPro" id="IPR027785">
    <property type="entry name" value="UvrD-like_helicase_C"/>
</dbReference>
<dbReference type="PANTHER" id="PTHR11070">
    <property type="entry name" value="UVRD / RECB / PCRA DNA HELICASE FAMILY MEMBER"/>
    <property type="match status" value="1"/>
</dbReference>